<evidence type="ECO:0000259" key="2">
    <source>
        <dbReference type="Pfam" id="PF06985"/>
    </source>
</evidence>
<evidence type="ECO:0000256" key="1">
    <source>
        <dbReference type="SAM" id="MobiDB-lite"/>
    </source>
</evidence>
<name>A0A9W8TPE0_9PEZI</name>
<proteinExistence type="predicted"/>
<feature type="region of interest" description="Disordered" evidence="1">
    <location>
        <begin position="16"/>
        <end position="35"/>
    </location>
</feature>
<keyword evidence="4" id="KW-1185">Reference proteome</keyword>
<dbReference type="AlphaFoldDB" id="A0A9W8TPE0"/>
<gene>
    <name evidence="3" type="ORF">NPX13_g2198</name>
</gene>
<dbReference type="Proteomes" id="UP001148614">
    <property type="component" value="Unassembled WGS sequence"/>
</dbReference>
<dbReference type="InterPro" id="IPR010730">
    <property type="entry name" value="HET"/>
</dbReference>
<evidence type="ECO:0000313" key="3">
    <source>
        <dbReference type="EMBL" id="KAJ3578363.1"/>
    </source>
</evidence>
<dbReference type="PANTHER" id="PTHR33112:SF1">
    <property type="entry name" value="HETEROKARYON INCOMPATIBILITY DOMAIN-CONTAINING PROTEIN"/>
    <property type="match status" value="1"/>
</dbReference>
<sequence>MDYTREGLDQIVSFTRSYPRKSHPGPQAPFNPATDLPEYKLNRVNEWEHSSSEAITTDTSGLPRSLPRHPCEVLAEHCDEVFEGYRFASHLFDSDVRSVAESSTCALCRLLAQSPMIANKVKSKIAVYTVNLLGERERLAAKDYSPDSYVIGLTISVGDHMRPERHLKGLSQGNHRHDREGLLVPAINQNEEHGYASPYIARIIDTEQTDFDLLQRWITTCEAGHVACQKARESIDHLGVVLTVVDCQTESKIPLARGDRYLALSYRWGKPPECDDPWAVSAAPRTVRDAMALTLKLGFRYLWVDRHCIDQNNEVNKARDLAIMDHIYENASLTIVAMAGTDDTYGLPGVGTKPTIPRNKQAKAVLGGHTIISLNPDILTSVRESEWSTRAWTFQEALLSRRCLLFTPDQVYFICRTTYWSEKLPNFPDIKPDEGDSTVTEYDPYSGLHPDITLSNIFYFEQGSRKLVPSELARFQRDVNIYLKRLMGDQNDGLNAFRGILTRSFYWSYYGVPLITRAGRELSRPAKPPSDSRLPPNLLTTIKNNACMVVEKYSKDRRMERMIAAAALEAPKLRERTTMFGNTYYEEYTYDGIPGPGEPSTPDPVLAFLHGLSWEVTLGTMCYRRPPMPTWSWVSVFGGSIKFDCDPDGRKELATDVWIIPDSDVKVWLPAEKGSPLKWTPFHEELQKGRNKVIPELSPFIKLESRVGDLDVVTFQPREDDSTWSHDEVSVSIVGMPETKLYEIHMDCHDELPHHSPNEESSWNNMNWKFVLVSRTSIYNPEPKWRHMWEDWQPTNVFLVIEPSGQHWKRVGILKTQDKLYRFAERRAIILT</sequence>
<dbReference type="VEuPathDB" id="FungiDB:F4678DRAFT_414010"/>
<protein>
    <recommendedName>
        <fullName evidence="2">Heterokaryon incompatibility domain-containing protein</fullName>
    </recommendedName>
</protein>
<reference evidence="3" key="1">
    <citation type="submission" date="2022-07" db="EMBL/GenBank/DDBJ databases">
        <title>Genome Sequence of Xylaria arbuscula.</title>
        <authorList>
            <person name="Buettner E."/>
        </authorList>
    </citation>
    <scope>NUCLEOTIDE SEQUENCE</scope>
    <source>
        <strain evidence="3">VT107</strain>
    </source>
</reference>
<feature type="domain" description="Heterokaryon incompatibility" evidence="2">
    <location>
        <begin position="261"/>
        <end position="396"/>
    </location>
</feature>
<dbReference type="Pfam" id="PF06985">
    <property type="entry name" value="HET"/>
    <property type="match status" value="1"/>
</dbReference>
<accession>A0A9W8TPE0</accession>
<dbReference type="EMBL" id="JANPWZ010000224">
    <property type="protein sequence ID" value="KAJ3578363.1"/>
    <property type="molecule type" value="Genomic_DNA"/>
</dbReference>
<comment type="caution">
    <text evidence="3">The sequence shown here is derived from an EMBL/GenBank/DDBJ whole genome shotgun (WGS) entry which is preliminary data.</text>
</comment>
<organism evidence="3 4">
    <name type="scientific">Xylaria arbuscula</name>
    <dbReference type="NCBI Taxonomy" id="114810"/>
    <lineage>
        <taxon>Eukaryota</taxon>
        <taxon>Fungi</taxon>
        <taxon>Dikarya</taxon>
        <taxon>Ascomycota</taxon>
        <taxon>Pezizomycotina</taxon>
        <taxon>Sordariomycetes</taxon>
        <taxon>Xylariomycetidae</taxon>
        <taxon>Xylariales</taxon>
        <taxon>Xylariaceae</taxon>
        <taxon>Xylaria</taxon>
    </lineage>
</organism>
<evidence type="ECO:0000313" key="4">
    <source>
        <dbReference type="Proteomes" id="UP001148614"/>
    </source>
</evidence>
<dbReference type="PANTHER" id="PTHR33112">
    <property type="entry name" value="DOMAIN PROTEIN, PUTATIVE-RELATED"/>
    <property type="match status" value="1"/>
</dbReference>